<dbReference type="Proteomes" id="UP000703269">
    <property type="component" value="Unassembled WGS sequence"/>
</dbReference>
<evidence type="ECO:0000256" key="1">
    <source>
        <dbReference type="PROSITE-ProRule" id="PRU00042"/>
    </source>
</evidence>
<dbReference type="EMBL" id="BPQB01000043">
    <property type="protein sequence ID" value="GJE94804.1"/>
    <property type="molecule type" value="Genomic_DNA"/>
</dbReference>
<evidence type="ECO:0000313" key="5">
    <source>
        <dbReference type="Proteomes" id="UP000703269"/>
    </source>
</evidence>
<dbReference type="InterPro" id="IPR036236">
    <property type="entry name" value="Znf_C2H2_sf"/>
</dbReference>
<dbReference type="GO" id="GO:0008270">
    <property type="term" value="F:zinc ion binding"/>
    <property type="evidence" value="ECO:0007669"/>
    <property type="project" value="UniProtKB-KW"/>
</dbReference>
<dbReference type="AlphaFoldDB" id="A0A9P3GJR0"/>
<feature type="region of interest" description="Disordered" evidence="2">
    <location>
        <begin position="228"/>
        <end position="251"/>
    </location>
</feature>
<feature type="compositionally biased region" description="Polar residues" evidence="2">
    <location>
        <begin position="342"/>
        <end position="354"/>
    </location>
</feature>
<dbReference type="Gene3D" id="3.30.160.60">
    <property type="entry name" value="Classic Zinc Finger"/>
    <property type="match status" value="1"/>
</dbReference>
<evidence type="ECO:0000256" key="2">
    <source>
        <dbReference type="SAM" id="MobiDB-lite"/>
    </source>
</evidence>
<gene>
    <name evidence="4" type="ORF">PsYK624_109780</name>
</gene>
<keyword evidence="1" id="KW-0479">Metal-binding</keyword>
<feature type="domain" description="C2H2-type" evidence="3">
    <location>
        <begin position="257"/>
        <end position="284"/>
    </location>
</feature>
<feature type="region of interest" description="Disordered" evidence="2">
    <location>
        <begin position="407"/>
        <end position="429"/>
    </location>
</feature>
<reference evidence="4 5" key="1">
    <citation type="submission" date="2021-08" db="EMBL/GenBank/DDBJ databases">
        <title>Draft Genome Sequence of Phanerochaete sordida strain YK-624.</title>
        <authorList>
            <person name="Mori T."/>
            <person name="Dohra H."/>
            <person name="Suzuki T."/>
            <person name="Kawagishi H."/>
            <person name="Hirai H."/>
        </authorList>
    </citation>
    <scope>NUCLEOTIDE SEQUENCE [LARGE SCALE GENOMIC DNA]</scope>
    <source>
        <strain evidence="4 5">YK-624</strain>
    </source>
</reference>
<organism evidence="4 5">
    <name type="scientific">Phanerochaete sordida</name>
    <dbReference type="NCBI Taxonomy" id="48140"/>
    <lineage>
        <taxon>Eukaryota</taxon>
        <taxon>Fungi</taxon>
        <taxon>Dikarya</taxon>
        <taxon>Basidiomycota</taxon>
        <taxon>Agaricomycotina</taxon>
        <taxon>Agaricomycetes</taxon>
        <taxon>Polyporales</taxon>
        <taxon>Phanerochaetaceae</taxon>
        <taxon>Phanerochaete</taxon>
    </lineage>
</organism>
<dbReference type="InterPro" id="IPR013087">
    <property type="entry name" value="Znf_C2H2_type"/>
</dbReference>
<sequence length="429" mass="46836">MPFAHLPLQQQHYYRPSSFYGQHIQEPYPPGQAFQSCDPMQRFPPLGHAQQTRNPTNLRVLMHEEEARSGNSRTPPRVSEGQPGVARQEPGDAGSRSVPSARPDSHPAHPANFPVPHPLHLGPWSVPFSHPLRDPRAAVHDGWRPCSAAGNYPQLPPPAPSQAFRDFMADLGHPGQPPMPLPAPLPPVHAPPLHHFPPHVIGFSVPLRPRAGYRSALKERDWTTHFEALGRKGRKKRSHKKKKSENEDVEIKQPEKYQCPMCDRDFDRRNGLAIHMKWHYKETKDDSYLKGLGIAIPPLNFPHPMYFPPGAAYPPPILNGPMAVAPEMLASSASSGSEGSPELNSLPPSGSDISSARALSANTTLLSVSSLDTLPAPITPLATPPPSPGGSRLSSLVRLSAADVLNASGGPRARSESTRSMWDLFGSDD</sequence>
<keyword evidence="1" id="KW-0863">Zinc-finger</keyword>
<proteinExistence type="predicted"/>
<dbReference type="SUPFAM" id="SSF57667">
    <property type="entry name" value="beta-beta-alpha zinc fingers"/>
    <property type="match status" value="1"/>
</dbReference>
<feature type="region of interest" description="Disordered" evidence="2">
    <location>
        <begin position="21"/>
        <end position="114"/>
    </location>
</feature>
<name>A0A9P3GJR0_9APHY</name>
<feature type="region of interest" description="Disordered" evidence="2">
    <location>
        <begin position="332"/>
        <end position="354"/>
    </location>
</feature>
<dbReference type="PROSITE" id="PS50157">
    <property type="entry name" value="ZINC_FINGER_C2H2_2"/>
    <property type="match status" value="1"/>
</dbReference>
<evidence type="ECO:0000313" key="4">
    <source>
        <dbReference type="EMBL" id="GJE94804.1"/>
    </source>
</evidence>
<keyword evidence="5" id="KW-1185">Reference proteome</keyword>
<accession>A0A9P3GJR0</accession>
<dbReference type="PROSITE" id="PS00028">
    <property type="entry name" value="ZINC_FINGER_C2H2_1"/>
    <property type="match status" value="1"/>
</dbReference>
<dbReference type="OrthoDB" id="2757290at2759"/>
<feature type="compositionally biased region" description="Basic residues" evidence="2">
    <location>
        <begin position="231"/>
        <end position="243"/>
    </location>
</feature>
<keyword evidence="1" id="KW-0862">Zinc</keyword>
<protein>
    <recommendedName>
        <fullName evidence="3">C2H2-type domain-containing protein</fullName>
    </recommendedName>
</protein>
<comment type="caution">
    <text evidence="4">The sequence shown here is derived from an EMBL/GenBank/DDBJ whole genome shotgun (WGS) entry which is preliminary data.</text>
</comment>
<evidence type="ECO:0000259" key="3">
    <source>
        <dbReference type="PROSITE" id="PS50157"/>
    </source>
</evidence>